<sequence length="360" mass="40339">MDKKTIGIGLLGAWQDHIYRFAETIVKNGDVKADSFRHWKNSTYEDCRLVAAWDNKEERGKALADAFQIDFEPDLNKFLSNPCIDAVIICSETANHAAHIIAAANAGKHIFVEKSPFADLEGAYLARDAVKKSGVHFMVSSPMEKPRNRFAKNLVDEGKLGTITEVRFRLYSEHGNTLTEPVGIYNKEENGGGVMNDFGQHGVHVTSWFLGKPVSVSAQFDYTTEFAKKYKTEDNVVAVYEFENGGIGIVEAGWVAQAHDCVLDVCGTNGTVHIIGDDVTFYENGEKDVHDDVKYLLQGENWIHVPNTELPEKILYPLRHWVDNIINNTPDDRQTIDDAVLWTEMICAAYRAADKNEIIL</sequence>
<dbReference type="PANTHER" id="PTHR43818:SF11">
    <property type="entry name" value="BCDNA.GH03377"/>
    <property type="match status" value="1"/>
</dbReference>
<name>A0A949K1H1_9FIRM</name>
<evidence type="ECO:0000313" key="4">
    <source>
        <dbReference type="EMBL" id="MBU9739190.1"/>
    </source>
</evidence>
<reference evidence="4" key="1">
    <citation type="submission" date="2021-06" db="EMBL/GenBank/DDBJ databases">
        <title>Description of novel taxa of the family Lachnospiraceae.</title>
        <authorList>
            <person name="Chaplin A.V."/>
            <person name="Sokolova S.R."/>
            <person name="Pikina A.P."/>
            <person name="Korzhanova M."/>
            <person name="Belova V."/>
            <person name="Korostin D."/>
            <person name="Efimov B.A."/>
        </authorList>
    </citation>
    <scope>NUCLEOTIDE SEQUENCE</scope>
    <source>
        <strain evidence="4">ASD5720</strain>
    </source>
</reference>
<accession>A0A949K1H1</accession>
<dbReference type="InterPro" id="IPR000683">
    <property type="entry name" value="Gfo/Idh/MocA-like_OxRdtase_N"/>
</dbReference>
<dbReference type="Proteomes" id="UP000712157">
    <property type="component" value="Unassembled WGS sequence"/>
</dbReference>
<organism evidence="4 5">
    <name type="scientific">Diplocloster agilis</name>
    <dbReference type="NCBI Taxonomy" id="2850323"/>
    <lineage>
        <taxon>Bacteria</taxon>
        <taxon>Bacillati</taxon>
        <taxon>Bacillota</taxon>
        <taxon>Clostridia</taxon>
        <taxon>Lachnospirales</taxon>
        <taxon>Lachnospiraceae</taxon>
        <taxon>Diplocloster</taxon>
    </lineage>
</organism>
<proteinExistence type="predicted"/>
<feature type="domain" description="GFO/IDH/MocA-like oxidoreductase" evidence="3">
    <location>
        <begin position="150"/>
        <end position="272"/>
    </location>
</feature>
<dbReference type="GO" id="GO:0016491">
    <property type="term" value="F:oxidoreductase activity"/>
    <property type="evidence" value="ECO:0007669"/>
    <property type="project" value="UniProtKB-KW"/>
</dbReference>
<evidence type="ECO:0000259" key="3">
    <source>
        <dbReference type="Pfam" id="PF22725"/>
    </source>
</evidence>
<protein>
    <submittedName>
        <fullName evidence="4">Gfo/Idh/MocA family oxidoreductase</fullName>
    </submittedName>
</protein>
<dbReference type="PANTHER" id="PTHR43818">
    <property type="entry name" value="BCDNA.GH03377"/>
    <property type="match status" value="1"/>
</dbReference>
<dbReference type="EMBL" id="JAHQCW010000052">
    <property type="protein sequence ID" value="MBU9739190.1"/>
    <property type="molecule type" value="Genomic_DNA"/>
</dbReference>
<dbReference type="InterPro" id="IPR036291">
    <property type="entry name" value="NAD(P)-bd_dom_sf"/>
</dbReference>
<keyword evidence="1" id="KW-0560">Oxidoreductase</keyword>
<evidence type="ECO:0000313" key="5">
    <source>
        <dbReference type="Proteomes" id="UP000712157"/>
    </source>
</evidence>
<feature type="domain" description="Gfo/Idh/MocA-like oxidoreductase N-terminal" evidence="2">
    <location>
        <begin position="38"/>
        <end position="139"/>
    </location>
</feature>
<dbReference type="AlphaFoldDB" id="A0A949K1H1"/>
<comment type="caution">
    <text evidence="4">The sequence shown here is derived from an EMBL/GenBank/DDBJ whole genome shotgun (WGS) entry which is preliminary data.</text>
</comment>
<keyword evidence="5" id="KW-1185">Reference proteome</keyword>
<dbReference type="InterPro" id="IPR050463">
    <property type="entry name" value="Gfo/Idh/MocA_oxidrdct_glycsds"/>
</dbReference>
<dbReference type="GO" id="GO:0000166">
    <property type="term" value="F:nucleotide binding"/>
    <property type="evidence" value="ECO:0007669"/>
    <property type="project" value="InterPro"/>
</dbReference>
<dbReference type="RefSeq" id="WP_238723094.1">
    <property type="nucleotide sequence ID" value="NZ_JAHQCW010000052.1"/>
</dbReference>
<dbReference type="Gene3D" id="3.30.360.10">
    <property type="entry name" value="Dihydrodipicolinate Reductase, domain 2"/>
    <property type="match status" value="1"/>
</dbReference>
<dbReference type="Pfam" id="PF22725">
    <property type="entry name" value="GFO_IDH_MocA_C3"/>
    <property type="match status" value="1"/>
</dbReference>
<dbReference type="InterPro" id="IPR055170">
    <property type="entry name" value="GFO_IDH_MocA-like_dom"/>
</dbReference>
<evidence type="ECO:0000259" key="2">
    <source>
        <dbReference type="Pfam" id="PF01408"/>
    </source>
</evidence>
<dbReference type="Pfam" id="PF01408">
    <property type="entry name" value="GFO_IDH_MocA"/>
    <property type="match status" value="1"/>
</dbReference>
<dbReference type="SUPFAM" id="SSF51735">
    <property type="entry name" value="NAD(P)-binding Rossmann-fold domains"/>
    <property type="match status" value="1"/>
</dbReference>
<evidence type="ECO:0000256" key="1">
    <source>
        <dbReference type="ARBA" id="ARBA00023002"/>
    </source>
</evidence>
<dbReference type="Gene3D" id="3.40.50.720">
    <property type="entry name" value="NAD(P)-binding Rossmann-like Domain"/>
    <property type="match status" value="1"/>
</dbReference>
<dbReference type="SUPFAM" id="SSF55347">
    <property type="entry name" value="Glyceraldehyde-3-phosphate dehydrogenase-like, C-terminal domain"/>
    <property type="match status" value="1"/>
</dbReference>
<gene>
    <name evidence="4" type="ORF">KTH89_21865</name>
</gene>